<evidence type="ECO:0000259" key="4">
    <source>
        <dbReference type="PROSITE" id="PS50949"/>
    </source>
</evidence>
<dbReference type="AlphaFoldDB" id="A0A225NFF6"/>
<keyword evidence="1" id="KW-0805">Transcription regulation</keyword>
<dbReference type="InterPro" id="IPR036390">
    <property type="entry name" value="WH_DNA-bd_sf"/>
</dbReference>
<dbReference type="EMBL" id="AQQR01000022">
    <property type="protein sequence ID" value="OWU68337.1"/>
    <property type="molecule type" value="Genomic_DNA"/>
</dbReference>
<dbReference type="SMART" id="SM00895">
    <property type="entry name" value="FCD"/>
    <property type="match status" value="1"/>
</dbReference>
<dbReference type="InterPro" id="IPR036388">
    <property type="entry name" value="WH-like_DNA-bd_sf"/>
</dbReference>
<dbReference type="GO" id="GO:0003700">
    <property type="term" value="F:DNA-binding transcription factor activity"/>
    <property type="evidence" value="ECO:0007669"/>
    <property type="project" value="InterPro"/>
</dbReference>
<dbReference type="CDD" id="cd07377">
    <property type="entry name" value="WHTH_GntR"/>
    <property type="match status" value="1"/>
</dbReference>
<dbReference type="Proteomes" id="UP000215377">
    <property type="component" value="Unassembled WGS sequence"/>
</dbReference>
<evidence type="ECO:0000313" key="5">
    <source>
        <dbReference type="EMBL" id="OWU68337.1"/>
    </source>
</evidence>
<comment type="caution">
    <text evidence="5">The sequence shown here is derived from an EMBL/GenBank/DDBJ whole genome shotgun (WGS) entry which is preliminary data.</text>
</comment>
<evidence type="ECO:0000256" key="3">
    <source>
        <dbReference type="ARBA" id="ARBA00023163"/>
    </source>
</evidence>
<dbReference type="PANTHER" id="PTHR43537:SF24">
    <property type="entry name" value="GLUCONATE OPERON TRANSCRIPTIONAL REPRESSOR"/>
    <property type="match status" value="1"/>
</dbReference>
<reference evidence="5 6" key="1">
    <citation type="submission" date="2013-04" db="EMBL/GenBank/DDBJ databases">
        <title>Oceanicola sp. 22II1-22F33 Genome Sequencing.</title>
        <authorList>
            <person name="Lai Q."/>
            <person name="Li G."/>
            <person name="Shao Z."/>
        </authorList>
    </citation>
    <scope>NUCLEOTIDE SEQUENCE [LARGE SCALE GENOMIC DNA]</scope>
    <source>
        <strain evidence="5 6">22II1-22F33</strain>
    </source>
</reference>
<name>A0A225NFF6_9RHOB</name>
<dbReference type="OrthoDB" id="9806293at2"/>
<evidence type="ECO:0000256" key="2">
    <source>
        <dbReference type="ARBA" id="ARBA00023125"/>
    </source>
</evidence>
<dbReference type="InterPro" id="IPR011711">
    <property type="entry name" value="GntR_C"/>
</dbReference>
<keyword evidence="2" id="KW-0238">DNA-binding</keyword>
<dbReference type="Pfam" id="PF00392">
    <property type="entry name" value="GntR"/>
    <property type="match status" value="1"/>
</dbReference>
<dbReference type="GO" id="GO:0003677">
    <property type="term" value="F:DNA binding"/>
    <property type="evidence" value="ECO:0007669"/>
    <property type="project" value="UniProtKB-KW"/>
</dbReference>
<dbReference type="SMART" id="SM00345">
    <property type="entry name" value="HTH_GNTR"/>
    <property type="match status" value="1"/>
</dbReference>
<dbReference type="SUPFAM" id="SSF48008">
    <property type="entry name" value="GntR ligand-binding domain-like"/>
    <property type="match status" value="1"/>
</dbReference>
<dbReference type="Pfam" id="PF07729">
    <property type="entry name" value="FCD"/>
    <property type="match status" value="1"/>
</dbReference>
<dbReference type="InterPro" id="IPR000524">
    <property type="entry name" value="Tscrpt_reg_HTH_GntR"/>
</dbReference>
<gene>
    <name evidence="5" type="ORF">ATO3_24460</name>
</gene>
<sequence length="223" mass="24936">MARSAQNKPDEGKRTSLAQEAYEVLKRRIITTEYAPGVALKEAQISADLGFGRNPVHHALHRLSREALVEIRPRKGVIVRPVSLDEIAQIIEARLLTEPHCAARAASLVSQAGLQEPTRILAEAEREVDGERRIEKLIHYDNAFHSWILKTAGNQVLEEVLGQLQDRSARSWFLSLSDDGHAQRVQEQHKQILRAIGARDSDGAADAARLHIESFRDTILKVI</sequence>
<dbReference type="SUPFAM" id="SSF46785">
    <property type="entry name" value="Winged helix' DNA-binding domain"/>
    <property type="match status" value="1"/>
</dbReference>
<dbReference type="Gene3D" id="1.10.10.10">
    <property type="entry name" value="Winged helix-like DNA-binding domain superfamily/Winged helix DNA-binding domain"/>
    <property type="match status" value="1"/>
</dbReference>
<evidence type="ECO:0000256" key="1">
    <source>
        <dbReference type="ARBA" id="ARBA00023015"/>
    </source>
</evidence>
<accession>A0A225NFF6</accession>
<protein>
    <recommendedName>
        <fullName evidence="4">HTH gntR-type domain-containing protein</fullName>
    </recommendedName>
</protein>
<proteinExistence type="predicted"/>
<organism evidence="5 6">
    <name type="scientific">Marinibacterium profundimaris</name>
    <dbReference type="NCBI Taxonomy" id="1679460"/>
    <lineage>
        <taxon>Bacteria</taxon>
        <taxon>Pseudomonadati</taxon>
        <taxon>Pseudomonadota</taxon>
        <taxon>Alphaproteobacteria</taxon>
        <taxon>Rhodobacterales</taxon>
        <taxon>Paracoccaceae</taxon>
        <taxon>Marinibacterium</taxon>
    </lineage>
</organism>
<feature type="domain" description="HTH gntR-type" evidence="4">
    <location>
        <begin position="15"/>
        <end position="82"/>
    </location>
</feature>
<dbReference type="PROSITE" id="PS50949">
    <property type="entry name" value="HTH_GNTR"/>
    <property type="match status" value="1"/>
</dbReference>
<dbReference type="InterPro" id="IPR008920">
    <property type="entry name" value="TF_FadR/GntR_C"/>
</dbReference>
<keyword evidence="3" id="KW-0804">Transcription</keyword>
<evidence type="ECO:0000313" key="6">
    <source>
        <dbReference type="Proteomes" id="UP000215377"/>
    </source>
</evidence>
<keyword evidence="6" id="KW-1185">Reference proteome</keyword>
<dbReference type="Gene3D" id="1.20.120.530">
    <property type="entry name" value="GntR ligand-binding domain-like"/>
    <property type="match status" value="1"/>
</dbReference>
<dbReference type="RefSeq" id="WP_088652518.1">
    <property type="nucleotide sequence ID" value="NZ_AQQR01000022.1"/>
</dbReference>
<dbReference type="PANTHER" id="PTHR43537">
    <property type="entry name" value="TRANSCRIPTIONAL REGULATOR, GNTR FAMILY"/>
    <property type="match status" value="1"/>
</dbReference>